<sequence length="179" mass="20023">MGRRNYLIEDVSGAGKTSVATELQQRGLHVIHGDRELAYKGDPETGEPMDVALFQDDDIKIAFRHRHHIWNVEKVRQLVADQEHAVTFFCGGSRNFRRFIDLFDEVFILDIDAATLLRRLAARPEDEFGGNLAERQFVLQLHATKEDLPVGASAIDSSRSLGVVVDDILARCVVPKAGN</sequence>
<dbReference type="EMBL" id="JAAMAY010000030">
    <property type="protein sequence ID" value="NTC30595.1"/>
    <property type="molecule type" value="Genomic_DNA"/>
</dbReference>
<comment type="caution">
    <text evidence="1">The sequence shown here is derived from an EMBL/GenBank/DDBJ whole genome shotgun (WGS) entry which is preliminary data.</text>
</comment>
<dbReference type="AlphaFoldDB" id="A0AA44J9Z6"/>
<dbReference type="RefSeq" id="WP_065658599.1">
    <property type="nucleotide sequence ID" value="NZ_CP123838.1"/>
</dbReference>
<dbReference type="Gene3D" id="3.40.50.300">
    <property type="entry name" value="P-loop containing nucleotide triphosphate hydrolases"/>
    <property type="match status" value="1"/>
</dbReference>
<organism evidence="1 2">
    <name type="scientific">Agrobacterium tumefaciens</name>
    <dbReference type="NCBI Taxonomy" id="358"/>
    <lineage>
        <taxon>Bacteria</taxon>
        <taxon>Pseudomonadati</taxon>
        <taxon>Pseudomonadota</taxon>
        <taxon>Alphaproteobacteria</taxon>
        <taxon>Hyphomicrobiales</taxon>
        <taxon>Rhizobiaceae</taxon>
        <taxon>Rhizobium/Agrobacterium group</taxon>
        <taxon>Agrobacterium</taxon>
        <taxon>Agrobacterium tumefaciens complex</taxon>
    </lineage>
</organism>
<name>A0AA44J9Z6_AGRTU</name>
<proteinExistence type="predicted"/>
<evidence type="ECO:0000313" key="2">
    <source>
        <dbReference type="Proteomes" id="UP000702952"/>
    </source>
</evidence>
<keyword evidence="1" id="KW-0418">Kinase</keyword>
<dbReference type="SUPFAM" id="SSF52540">
    <property type="entry name" value="P-loop containing nucleoside triphosphate hydrolases"/>
    <property type="match status" value="1"/>
</dbReference>
<protein>
    <submittedName>
        <fullName evidence="1">Nucleoside kinase</fullName>
    </submittedName>
</protein>
<dbReference type="InterPro" id="IPR027417">
    <property type="entry name" value="P-loop_NTPase"/>
</dbReference>
<gene>
    <name evidence="1" type="ORF">G6M46_20910</name>
</gene>
<keyword evidence="1" id="KW-0808">Transferase</keyword>
<reference evidence="1" key="1">
    <citation type="journal article" date="2020" name="Science">
        <title>Unexpected conservation and global transmission of agrobacterial virulence plasmids.</title>
        <authorList>
            <person name="Weisberg A.J."/>
            <person name="Davis E.W. 2nd"/>
            <person name="Tabima J."/>
            <person name="Belcher M.S."/>
            <person name="Miller M."/>
            <person name="Kuo C.H."/>
            <person name="Loper J.E."/>
            <person name="Grunwald N.J."/>
            <person name="Putnam M.L."/>
            <person name="Chang J.H."/>
        </authorList>
    </citation>
    <scope>NUCLEOTIDE SEQUENCE</scope>
    <source>
        <strain evidence="1">17-1853-1a</strain>
    </source>
</reference>
<evidence type="ECO:0000313" key="1">
    <source>
        <dbReference type="EMBL" id="NTC30595.1"/>
    </source>
</evidence>
<dbReference type="GO" id="GO:0016301">
    <property type="term" value="F:kinase activity"/>
    <property type="evidence" value="ECO:0007669"/>
    <property type="project" value="UniProtKB-KW"/>
</dbReference>
<dbReference type="Proteomes" id="UP000702952">
    <property type="component" value="Unassembled WGS sequence"/>
</dbReference>
<accession>A0AA44J9Z6</accession>